<dbReference type="HOGENOM" id="CLU_843557_0_0_1"/>
<feature type="domain" description="UDP N-acetylglucosamine O-acyltransferase C-terminal" evidence="6">
    <location>
        <begin position="267"/>
        <end position="298"/>
    </location>
</feature>
<dbReference type="Pfam" id="PF13720">
    <property type="entry name" value="Acetyltransf_11"/>
    <property type="match status" value="1"/>
</dbReference>
<dbReference type="InterPro" id="IPR010137">
    <property type="entry name" value="Lipid_A_LpxA"/>
</dbReference>
<evidence type="ECO:0000259" key="6">
    <source>
        <dbReference type="Pfam" id="PF13720"/>
    </source>
</evidence>
<evidence type="ECO:0000313" key="7">
    <source>
        <dbReference type="EnsemblPlants" id="Bo1g016150.1"/>
    </source>
</evidence>
<dbReference type="GO" id="GO:0016020">
    <property type="term" value="C:membrane"/>
    <property type="evidence" value="ECO:0007669"/>
    <property type="project" value="GOC"/>
</dbReference>
<dbReference type="Gramene" id="Bo1g016150.1">
    <property type="protein sequence ID" value="Bo1g016150.1"/>
    <property type="gene ID" value="Bo1g016150"/>
</dbReference>
<dbReference type="OMA" id="GNGCELY"/>
<reference evidence="7 8" key="1">
    <citation type="journal article" date="2014" name="Genome Biol.">
        <title>Transcriptome and methylome profiling reveals relics of genome dominance in the mesopolyploid Brassica oleracea.</title>
        <authorList>
            <person name="Parkin I.A."/>
            <person name="Koh C."/>
            <person name="Tang H."/>
            <person name="Robinson S.J."/>
            <person name="Kagale S."/>
            <person name="Clarke W.E."/>
            <person name="Town C.D."/>
            <person name="Nixon J."/>
            <person name="Krishnakumar V."/>
            <person name="Bidwell S.L."/>
            <person name="Denoeud F."/>
            <person name="Belcram H."/>
            <person name="Links M.G."/>
            <person name="Just J."/>
            <person name="Clarke C."/>
            <person name="Bender T."/>
            <person name="Huebert T."/>
            <person name="Mason A.S."/>
            <person name="Pires J.C."/>
            <person name="Barker G."/>
            <person name="Moore J."/>
            <person name="Walley P.G."/>
            <person name="Manoli S."/>
            <person name="Batley J."/>
            <person name="Edwards D."/>
            <person name="Nelson M.N."/>
            <person name="Wang X."/>
            <person name="Paterson A.H."/>
            <person name="King G."/>
            <person name="Bancroft I."/>
            <person name="Chalhoub B."/>
            <person name="Sharpe A.G."/>
        </authorList>
    </citation>
    <scope>NUCLEOTIDE SEQUENCE</scope>
    <source>
        <strain evidence="7 8">cv. TO1000</strain>
    </source>
</reference>
<sequence>NIGESYLNYSEIVLLSNNHNPSRIDSTDEAYLVKLLRNSSADYAGVKGGDIDSKPSLEGFGSTVRLDHLPDSEPLELVEVSVGPYCTVGSSVKVGNGCELYPSSHIFGNTELGESCVLMTLIFAMCQFLSASGAVVVGDELPGYTVIGGNNIIGHHAVVGVKCQHLKYKVMGMIAFFFCSIHRSSTSSETALGFICFIGDNNLIMVSCHIAHDCKIGDHNIFANNTLLNGHVIVQDYTHTAGATVIHQFCHIGPYAFIGGGSVISQDVPKYMMVTGERAKLRGLILEGLRRNGFTMSEEHNQELCRVPAVGVRYASSDCGSILEFHRLET</sequence>
<evidence type="ECO:0000313" key="8">
    <source>
        <dbReference type="Proteomes" id="UP000032141"/>
    </source>
</evidence>
<evidence type="ECO:0000256" key="3">
    <source>
        <dbReference type="ARBA" id="ARBA00022679"/>
    </source>
</evidence>
<keyword evidence="1" id="KW-0444">Lipid biosynthesis</keyword>
<dbReference type="InterPro" id="IPR011004">
    <property type="entry name" value="Trimer_LpxA-like_sf"/>
</dbReference>
<protein>
    <recommendedName>
        <fullName evidence="6">UDP N-acetylglucosamine O-acyltransferase C-terminal domain-containing protein</fullName>
    </recommendedName>
</protein>
<dbReference type="STRING" id="109376.A0A0D3A3E3"/>
<dbReference type="EnsemblPlants" id="Bo1g016150.1">
    <property type="protein sequence ID" value="Bo1g016150.1"/>
    <property type="gene ID" value="Bo1g016150"/>
</dbReference>
<dbReference type="InterPro" id="IPR001451">
    <property type="entry name" value="Hexapep"/>
</dbReference>
<evidence type="ECO:0000256" key="5">
    <source>
        <dbReference type="ARBA" id="ARBA00023315"/>
    </source>
</evidence>
<dbReference type="PANTHER" id="PTHR43480">
    <property type="entry name" value="ACYL-[ACYL-CARRIER-PROTEIN]--UDP-N-ACETYLGLUCOSAMINE O-ACYLTRANSFERASE"/>
    <property type="match status" value="1"/>
</dbReference>
<keyword evidence="3" id="KW-0808">Transferase</keyword>
<dbReference type="eggNOG" id="ENOG502QRGY">
    <property type="taxonomic scope" value="Eukaryota"/>
</dbReference>
<dbReference type="GO" id="GO:0005737">
    <property type="term" value="C:cytoplasm"/>
    <property type="evidence" value="ECO:0007669"/>
    <property type="project" value="UniProtKB-ARBA"/>
</dbReference>
<evidence type="ECO:0000256" key="4">
    <source>
        <dbReference type="ARBA" id="ARBA00023098"/>
    </source>
</evidence>
<reference evidence="7" key="2">
    <citation type="submission" date="2015-03" db="UniProtKB">
        <authorList>
            <consortium name="EnsemblPlants"/>
        </authorList>
    </citation>
    <scope>IDENTIFICATION</scope>
</reference>
<accession>A0A0D3A3E3</accession>
<dbReference type="SUPFAM" id="SSF51161">
    <property type="entry name" value="Trimeric LpxA-like enzymes"/>
    <property type="match status" value="1"/>
</dbReference>
<keyword evidence="4" id="KW-0443">Lipid metabolism</keyword>
<dbReference type="Pfam" id="PF00132">
    <property type="entry name" value="Hexapep"/>
    <property type="match status" value="1"/>
</dbReference>
<keyword evidence="5" id="KW-0012">Acyltransferase</keyword>
<evidence type="ECO:0000256" key="1">
    <source>
        <dbReference type="ARBA" id="ARBA00022516"/>
    </source>
</evidence>
<name>A0A0D3A3E3_BRAOL</name>
<dbReference type="InterPro" id="IPR029098">
    <property type="entry name" value="Acetyltransf_C"/>
</dbReference>
<dbReference type="GO" id="GO:0008780">
    <property type="term" value="F:acyl-[acyl-carrier-protein]-UDP-N-acetylglucosamine O-acyltransferase activity"/>
    <property type="evidence" value="ECO:0007669"/>
    <property type="project" value="InterPro"/>
</dbReference>
<proteinExistence type="predicted"/>
<keyword evidence="2" id="KW-0441">Lipid A biosynthesis</keyword>
<keyword evidence="8" id="KW-1185">Reference proteome</keyword>
<dbReference type="GO" id="GO:0009245">
    <property type="term" value="P:lipid A biosynthetic process"/>
    <property type="evidence" value="ECO:0007669"/>
    <property type="project" value="UniProtKB-KW"/>
</dbReference>
<organism evidence="7 8">
    <name type="scientific">Brassica oleracea var. oleracea</name>
    <dbReference type="NCBI Taxonomy" id="109376"/>
    <lineage>
        <taxon>Eukaryota</taxon>
        <taxon>Viridiplantae</taxon>
        <taxon>Streptophyta</taxon>
        <taxon>Embryophyta</taxon>
        <taxon>Tracheophyta</taxon>
        <taxon>Spermatophyta</taxon>
        <taxon>Magnoliopsida</taxon>
        <taxon>eudicotyledons</taxon>
        <taxon>Gunneridae</taxon>
        <taxon>Pentapetalae</taxon>
        <taxon>rosids</taxon>
        <taxon>malvids</taxon>
        <taxon>Brassicales</taxon>
        <taxon>Brassicaceae</taxon>
        <taxon>Brassiceae</taxon>
        <taxon>Brassica</taxon>
    </lineage>
</organism>
<dbReference type="PANTHER" id="PTHR43480:SF1">
    <property type="entry name" value="ACYL-[ACYL-CARRIER-PROTEIN]--UDP-N-ACETYLGLUCOSAMINE O-ACYLTRANSFERASE, MITOCHONDRIAL-RELATED"/>
    <property type="match status" value="1"/>
</dbReference>
<dbReference type="Gene3D" id="2.160.10.10">
    <property type="entry name" value="Hexapeptide repeat proteins"/>
    <property type="match status" value="1"/>
</dbReference>
<evidence type="ECO:0000256" key="2">
    <source>
        <dbReference type="ARBA" id="ARBA00022556"/>
    </source>
</evidence>
<dbReference type="AlphaFoldDB" id="A0A0D3A3E3"/>
<dbReference type="Proteomes" id="UP000032141">
    <property type="component" value="Chromosome C1"/>
</dbReference>